<evidence type="ECO:0000256" key="1">
    <source>
        <dbReference type="ARBA" id="ARBA00004141"/>
    </source>
</evidence>
<reference evidence="7 8" key="2">
    <citation type="submission" date="2017-10" db="EMBL/GenBank/DDBJ databases">
        <authorList>
            <person name="Banno H."/>
            <person name="Chua N.-H."/>
        </authorList>
    </citation>
    <scope>NUCLEOTIDE SEQUENCE [LARGE SCALE GENOMIC DNA]</scope>
    <source>
        <strain evidence="7 8">JK623</strain>
    </source>
</reference>
<dbReference type="GO" id="GO:0016020">
    <property type="term" value="C:membrane"/>
    <property type="evidence" value="ECO:0007669"/>
    <property type="project" value="UniProtKB-SubCell"/>
</dbReference>
<gene>
    <name evidence="7" type="ORF">CSX02_11670</name>
</gene>
<dbReference type="GO" id="GO:0140359">
    <property type="term" value="F:ABC-type transporter activity"/>
    <property type="evidence" value="ECO:0007669"/>
    <property type="project" value="InterPro"/>
</dbReference>
<dbReference type="Proteomes" id="UP000224563">
    <property type="component" value="Unassembled WGS sequence"/>
</dbReference>
<comment type="subcellular location">
    <subcellularLocation>
        <location evidence="1">Membrane</location>
        <topology evidence="1">Multi-pass membrane protein</topology>
    </subcellularLocation>
</comment>
<evidence type="ECO:0000259" key="6">
    <source>
        <dbReference type="Pfam" id="PF12698"/>
    </source>
</evidence>
<feature type="transmembrane region" description="Helical" evidence="5">
    <location>
        <begin position="21"/>
        <end position="38"/>
    </location>
</feature>
<feature type="transmembrane region" description="Helical" evidence="5">
    <location>
        <begin position="276"/>
        <end position="297"/>
    </location>
</feature>
<evidence type="ECO:0000313" key="7">
    <source>
        <dbReference type="EMBL" id="PHU36824.1"/>
    </source>
</evidence>
<dbReference type="InterPro" id="IPR013525">
    <property type="entry name" value="ABC2_TM"/>
</dbReference>
<organism evidence="7 8">
    <name type="scientific">Agathobacter ruminis</name>
    <dbReference type="NCBI Taxonomy" id="1712665"/>
    <lineage>
        <taxon>Bacteria</taxon>
        <taxon>Bacillati</taxon>
        <taxon>Bacillota</taxon>
        <taxon>Clostridia</taxon>
        <taxon>Lachnospirales</taxon>
        <taxon>Lachnospiraceae</taxon>
        <taxon>Agathobacter</taxon>
    </lineage>
</organism>
<dbReference type="AlphaFoldDB" id="A0A2G3E0Q1"/>
<evidence type="ECO:0000256" key="2">
    <source>
        <dbReference type="ARBA" id="ARBA00022692"/>
    </source>
</evidence>
<reference evidence="7 8" key="1">
    <citation type="submission" date="2017-10" db="EMBL/GenBank/DDBJ databases">
        <title>Resolving the taxonomy of Roseburia spp., Eubacterium rectale and Agathobacter spp. through phylogenomic analysis.</title>
        <authorList>
            <person name="Sheridan P.O."/>
            <person name="Walker A.W."/>
            <person name="Duncan S.H."/>
            <person name="Scott K.P."/>
            <person name="Toole P.W.O."/>
            <person name="Luis P."/>
            <person name="Flint H.J."/>
        </authorList>
    </citation>
    <scope>NUCLEOTIDE SEQUENCE [LARGE SCALE GENOMIC DNA]</scope>
    <source>
        <strain evidence="7 8">JK623</strain>
    </source>
</reference>
<proteinExistence type="predicted"/>
<name>A0A2G3E0Q1_9FIRM</name>
<keyword evidence="3 5" id="KW-1133">Transmembrane helix</keyword>
<dbReference type="EMBL" id="PDYG01000123">
    <property type="protein sequence ID" value="PHU36824.1"/>
    <property type="molecule type" value="Genomic_DNA"/>
</dbReference>
<keyword evidence="8" id="KW-1185">Reference proteome</keyword>
<accession>A0A2G3E0Q1</accession>
<evidence type="ECO:0000256" key="3">
    <source>
        <dbReference type="ARBA" id="ARBA00022989"/>
    </source>
</evidence>
<comment type="caution">
    <text evidence="7">The sequence shown here is derived from an EMBL/GenBank/DDBJ whole genome shotgun (WGS) entry which is preliminary data.</text>
</comment>
<keyword evidence="4 5" id="KW-0472">Membrane</keyword>
<keyword evidence="2 5" id="KW-0812">Transmembrane</keyword>
<feature type="transmembrane region" description="Helical" evidence="5">
    <location>
        <begin position="204"/>
        <end position="222"/>
    </location>
</feature>
<protein>
    <recommendedName>
        <fullName evidence="6">ABC-2 type transporter transmembrane domain-containing protein</fullName>
    </recommendedName>
</protein>
<feature type="transmembrane region" description="Helical" evidence="5">
    <location>
        <begin position="243"/>
        <end position="270"/>
    </location>
</feature>
<evidence type="ECO:0000313" key="8">
    <source>
        <dbReference type="Proteomes" id="UP000224563"/>
    </source>
</evidence>
<feature type="domain" description="ABC-2 type transporter transmembrane" evidence="6">
    <location>
        <begin position="26"/>
        <end position="346"/>
    </location>
</feature>
<evidence type="ECO:0000256" key="4">
    <source>
        <dbReference type="ARBA" id="ARBA00023136"/>
    </source>
</evidence>
<dbReference type="RefSeq" id="WP_099386799.1">
    <property type="nucleotide sequence ID" value="NZ_JANSWH010000061.1"/>
</dbReference>
<dbReference type="Pfam" id="PF12698">
    <property type="entry name" value="ABC2_membrane_3"/>
    <property type="match status" value="1"/>
</dbReference>
<sequence>MRQACKWFPLLLKAQQKRPENWIACLAMIAVMFVIASLKLPDGENFGVGIYCEKPEYATEMQTLLNQNETVYDFKVYDSKERMKEEILNGTIECGFDIDASFKEKFANKNQKDVITYYCSSYTTRGEVAKETLYVTLLKMQSEIFLQVAAPEIYEKPDAQLIEELQKQQEYYESGDALLAVRSEVIGDPNRKTPKKYSSYQESHPYMGSLAILLFLVIFLSVGDTLAKEKSGFPICLTAHERFIYACTKAFAAATVPGVVAFILACIFGEGNRNPFWILLKLLLLLLVAFVFCYALARILRRENRYMASLLALLLAIAVMTTAYFDLSIMLPVIGILRWLLPVSYFLL</sequence>
<evidence type="ECO:0000256" key="5">
    <source>
        <dbReference type="SAM" id="Phobius"/>
    </source>
</evidence>
<feature type="transmembrane region" description="Helical" evidence="5">
    <location>
        <begin position="306"/>
        <end position="323"/>
    </location>
</feature>